<proteinExistence type="predicted"/>
<dbReference type="Proteomes" id="UP001598114">
    <property type="component" value="Unassembled WGS sequence"/>
</dbReference>
<dbReference type="Gene3D" id="1.10.390.10">
    <property type="entry name" value="Neutral Protease Domain 2"/>
    <property type="match status" value="1"/>
</dbReference>
<protein>
    <recommendedName>
        <fullName evidence="5">M61 family peptidase</fullName>
    </recommendedName>
</protein>
<comment type="caution">
    <text evidence="3">The sequence shown here is derived from an EMBL/GenBank/DDBJ whole genome shotgun (WGS) entry which is preliminary data.</text>
</comment>
<evidence type="ECO:0000313" key="3">
    <source>
        <dbReference type="EMBL" id="MFD3274845.1"/>
    </source>
</evidence>
<gene>
    <name evidence="3" type="ORF">SKC38_01220</name>
</gene>
<dbReference type="Gene3D" id="2.60.40.3650">
    <property type="match status" value="1"/>
</dbReference>
<dbReference type="RefSeq" id="WP_377974391.1">
    <property type="nucleotide sequence ID" value="NZ_JBBKYA010000001.1"/>
</dbReference>
<dbReference type="InterPro" id="IPR007963">
    <property type="entry name" value="Peptidase_M61_catalytic"/>
</dbReference>
<feature type="domain" description="Peptidase M61 N-terminal" evidence="2">
    <location>
        <begin position="10"/>
        <end position="182"/>
    </location>
</feature>
<evidence type="ECO:0000259" key="2">
    <source>
        <dbReference type="Pfam" id="PF17899"/>
    </source>
</evidence>
<dbReference type="InterPro" id="IPR040756">
    <property type="entry name" value="Peptidase_M61_N"/>
</dbReference>
<evidence type="ECO:0000259" key="1">
    <source>
        <dbReference type="Pfam" id="PF05299"/>
    </source>
</evidence>
<sequence length="488" mass="55558">MRTLKYRIKPSFHALDIELTFMPSRTGPMALHLPIWRPGRYQVQHFAKNIATVTCSDAPVVKSDLSSWTVDILELKPITVSYRYHAEQPDAGGSWVDDSMVYINFVNCLLFPHRGENRACEVEVMLPPAGFSPTEEHAFAGALPAKITPAGGYEISCALRTYGNKFRAKSYRELVDSPFLAAPQIHTHAWKTHGVKFYLQGLGPKTHFSDRLLKAYQKFVAYQLDYMGEFPVREYRFMLWICPKPFYHGVEHTKSTMMVMGPEDRDSYEDLIGLGSHELYHVWNVATIRPKALLPYNYTKAVIFDTGWIVEGITTYLGDWFLWASGVVNAEEYVNLLAGNLKLHFERDGASKQSLIESSIDLWLDGYGSALPGKRVSIYFKGALVALGLDLLIRRKFQHAKSLRDVMLLMQERYGRLKNGYTRQEFYALVEEVYEESLSEFWTRWVESSEPLQGEIAALLEGVGLRFESEGILTISDSLRLQAFGASQ</sequence>
<evidence type="ECO:0008006" key="5">
    <source>
        <dbReference type="Google" id="ProtNLM"/>
    </source>
</evidence>
<evidence type="ECO:0000313" key="4">
    <source>
        <dbReference type="Proteomes" id="UP001598114"/>
    </source>
</evidence>
<dbReference type="Pfam" id="PF05299">
    <property type="entry name" value="Peptidase_M61"/>
    <property type="match status" value="1"/>
</dbReference>
<organism evidence="3 4">
    <name type="scientific">Aquirufa echingensis</name>
    <dbReference type="NCBI Taxonomy" id="3096516"/>
    <lineage>
        <taxon>Bacteria</taxon>
        <taxon>Pseudomonadati</taxon>
        <taxon>Bacteroidota</taxon>
        <taxon>Cytophagia</taxon>
        <taxon>Cytophagales</taxon>
        <taxon>Flectobacillaceae</taxon>
        <taxon>Aquirufa</taxon>
    </lineage>
</organism>
<dbReference type="SUPFAM" id="SSF55486">
    <property type="entry name" value="Metalloproteases ('zincins'), catalytic domain"/>
    <property type="match status" value="1"/>
</dbReference>
<dbReference type="InterPro" id="IPR027268">
    <property type="entry name" value="Peptidase_M4/M1_CTD_sf"/>
</dbReference>
<feature type="domain" description="Peptidase M61 catalytic" evidence="1">
    <location>
        <begin position="272"/>
        <end position="385"/>
    </location>
</feature>
<keyword evidence="4" id="KW-1185">Reference proteome</keyword>
<accession>A0ABW6CV84</accession>
<dbReference type="EMBL" id="JBBKYA010000001">
    <property type="protein sequence ID" value="MFD3274845.1"/>
    <property type="molecule type" value="Genomic_DNA"/>
</dbReference>
<name>A0ABW6CV84_9BACT</name>
<reference evidence="3 4" key="1">
    <citation type="submission" date="2024-03" db="EMBL/GenBank/DDBJ databases">
        <title>Aquirufa genome sequencing.</title>
        <authorList>
            <person name="Pitt A."/>
            <person name="Hahn M.W."/>
        </authorList>
    </citation>
    <scope>NUCLEOTIDE SEQUENCE [LARGE SCALE GENOMIC DNA]</scope>
    <source>
        <strain evidence="3 4">PLAD-142S6K</strain>
    </source>
</reference>
<dbReference type="Pfam" id="PF17899">
    <property type="entry name" value="Peptidase_M61_N"/>
    <property type="match status" value="1"/>
</dbReference>